<protein>
    <submittedName>
        <fullName evidence="1">Uncharacterized protein</fullName>
    </submittedName>
</protein>
<evidence type="ECO:0000313" key="2">
    <source>
        <dbReference type="Proteomes" id="UP001162483"/>
    </source>
</evidence>
<accession>A0ABN9G7C9</accession>
<comment type="caution">
    <text evidence="1">The sequence shown here is derived from an EMBL/GenBank/DDBJ whole genome shotgun (WGS) entry which is preliminary data.</text>
</comment>
<gene>
    <name evidence="1" type="ORF">SPARVUS_LOCUS13413909</name>
</gene>
<reference evidence="1" key="1">
    <citation type="submission" date="2023-05" db="EMBL/GenBank/DDBJ databases">
        <authorList>
            <person name="Stuckert A."/>
        </authorList>
    </citation>
    <scope>NUCLEOTIDE SEQUENCE</scope>
</reference>
<dbReference type="EMBL" id="CATNWA010017922">
    <property type="protein sequence ID" value="CAI9604080.1"/>
    <property type="molecule type" value="Genomic_DNA"/>
</dbReference>
<dbReference type="Proteomes" id="UP001162483">
    <property type="component" value="Unassembled WGS sequence"/>
</dbReference>
<feature type="non-terminal residue" evidence="1">
    <location>
        <position position="1"/>
    </location>
</feature>
<evidence type="ECO:0000313" key="1">
    <source>
        <dbReference type="EMBL" id="CAI9604080.1"/>
    </source>
</evidence>
<name>A0ABN9G7C9_9NEOB</name>
<sequence>YAILPKVLGQYHCIQVFQSPPWPQVYKIKHLGMQTASINICERMGHSQELRECKHGTMIGCHLCSNPIREISLLLKCSMVNF</sequence>
<keyword evidence="2" id="KW-1185">Reference proteome</keyword>
<proteinExistence type="predicted"/>
<organism evidence="1 2">
    <name type="scientific">Staurois parvus</name>
    <dbReference type="NCBI Taxonomy" id="386267"/>
    <lineage>
        <taxon>Eukaryota</taxon>
        <taxon>Metazoa</taxon>
        <taxon>Chordata</taxon>
        <taxon>Craniata</taxon>
        <taxon>Vertebrata</taxon>
        <taxon>Euteleostomi</taxon>
        <taxon>Amphibia</taxon>
        <taxon>Batrachia</taxon>
        <taxon>Anura</taxon>
        <taxon>Neobatrachia</taxon>
        <taxon>Ranoidea</taxon>
        <taxon>Ranidae</taxon>
        <taxon>Staurois</taxon>
    </lineage>
</organism>